<keyword evidence="2" id="KW-1185">Reference proteome</keyword>
<comment type="caution">
    <text evidence="1">The sequence shown here is derived from an EMBL/GenBank/DDBJ whole genome shotgun (WGS) entry which is preliminary data.</text>
</comment>
<proteinExistence type="predicted"/>
<dbReference type="Proteomes" id="UP000618460">
    <property type="component" value="Unassembled WGS sequence"/>
</dbReference>
<organism evidence="1 2">
    <name type="scientific">Paraliobacillus quinghaiensis</name>
    <dbReference type="NCBI Taxonomy" id="470815"/>
    <lineage>
        <taxon>Bacteria</taxon>
        <taxon>Bacillati</taxon>
        <taxon>Bacillota</taxon>
        <taxon>Bacilli</taxon>
        <taxon>Bacillales</taxon>
        <taxon>Bacillaceae</taxon>
        <taxon>Paraliobacillus</taxon>
    </lineage>
</organism>
<reference evidence="1" key="2">
    <citation type="submission" date="2020-09" db="EMBL/GenBank/DDBJ databases">
        <authorList>
            <person name="Sun Q."/>
            <person name="Zhou Y."/>
        </authorList>
    </citation>
    <scope>NUCLEOTIDE SEQUENCE</scope>
    <source>
        <strain evidence="1">CGMCC 1.6333</strain>
    </source>
</reference>
<evidence type="ECO:0000313" key="1">
    <source>
        <dbReference type="EMBL" id="GGM39504.1"/>
    </source>
</evidence>
<dbReference type="EMBL" id="BMLG01000020">
    <property type="protein sequence ID" value="GGM39504.1"/>
    <property type="molecule type" value="Genomic_DNA"/>
</dbReference>
<dbReference type="RefSeq" id="WP_117156328.1">
    <property type="nucleotide sequence ID" value="NZ_BMLG01000020.1"/>
</dbReference>
<sequence length="339" mass="39438">MGISFDGGFIVNKPYKLYSLEDYFKGINSEDDDLFNHFNFILNQNMIVGEEIKAYFKKMASILGDYDGGMSIFTNYVHKEKRKVSSLLNCNNLEAIVQLFEDTKIISVETNKINNYVNGLKTVGDKRQYYLMQSGESIFTELAKVVPFNDIDLVKFSKNFGLPTGYKESGLFETERSIEFISSPTLYIHLRLLEFKDIFNLFVAIKTKEPNLIKLLFSNHGDRKGIDIPENEFDEEEMYIALKSDIATELNHILINYGNNSFEFNVQTGKFSETEKIEDLFHFGYIQMKQSLINETELRKCEYCGHYFEVNHGKQRFCPPLPFRKRSSCETAYNREKNK</sequence>
<accession>A0A917TWV3</accession>
<evidence type="ECO:0000313" key="2">
    <source>
        <dbReference type="Proteomes" id="UP000618460"/>
    </source>
</evidence>
<dbReference type="AlphaFoldDB" id="A0A917TWV3"/>
<reference evidence="1" key="1">
    <citation type="journal article" date="2014" name="Int. J. Syst. Evol. Microbiol.">
        <title>Complete genome sequence of Corynebacterium casei LMG S-19264T (=DSM 44701T), isolated from a smear-ripened cheese.</title>
        <authorList>
            <consortium name="US DOE Joint Genome Institute (JGI-PGF)"/>
            <person name="Walter F."/>
            <person name="Albersmeier A."/>
            <person name="Kalinowski J."/>
            <person name="Ruckert C."/>
        </authorList>
    </citation>
    <scope>NUCLEOTIDE SEQUENCE</scope>
    <source>
        <strain evidence="1">CGMCC 1.6333</strain>
    </source>
</reference>
<name>A0A917TWV3_9BACI</name>
<gene>
    <name evidence="1" type="ORF">GCM10011351_27080</name>
</gene>
<dbReference type="OrthoDB" id="2935297at2"/>
<protein>
    <submittedName>
        <fullName evidence="1">Uncharacterized protein</fullName>
    </submittedName>
</protein>